<evidence type="ECO:0000313" key="2">
    <source>
        <dbReference type="Proteomes" id="UP000789366"/>
    </source>
</evidence>
<keyword evidence="2" id="KW-1185">Reference proteome</keyword>
<reference evidence="1" key="1">
    <citation type="submission" date="2021-06" db="EMBL/GenBank/DDBJ databases">
        <authorList>
            <person name="Kallberg Y."/>
            <person name="Tangrot J."/>
            <person name="Rosling A."/>
        </authorList>
    </citation>
    <scope>NUCLEOTIDE SEQUENCE</scope>
    <source>
        <strain evidence="1">28 12/20/2015</strain>
    </source>
</reference>
<dbReference type="EMBL" id="CAJVPW010013900">
    <property type="protein sequence ID" value="CAG8649307.1"/>
    <property type="molecule type" value="Genomic_DNA"/>
</dbReference>
<feature type="non-terminal residue" evidence="1">
    <location>
        <position position="269"/>
    </location>
</feature>
<dbReference type="Proteomes" id="UP000789366">
    <property type="component" value="Unassembled WGS sequence"/>
</dbReference>
<organism evidence="1 2">
    <name type="scientific">Cetraspora pellucida</name>
    <dbReference type="NCBI Taxonomy" id="1433469"/>
    <lineage>
        <taxon>Eukaryota</taxon>
        <taxon>Fungi</taxon>
        <taxon>Fungi incertae sedis</taxon>
        <taxon>Mucoromycota</taxon>
        <taxon>Glomeromycotina</taxon>
        <taxon>Glomeromycetes</taxon>
        <taxon>Diversisporales</taxon>
        <taxon>Gigasporaceae</taxon>
        <taxon>Cetraspora</taxon>
    </lineage>
</organism>
<protein>
    <submittedName>
        <fullName evidence="1">13009_t:CDS:1</fullName>
    </submittedName>
</protein>
<sequence length="269" mass="30428">QGRFKTQNEIREVTESQEESALMMHEVDEIDEVDQEENAKNKNINILFEIEASNNMQSLFDIKASSNVLLLDVEASNNISLLNVETSSNVLLLDDKTSSNVSLLNVETSSNVLLLDVSTSSNNILFDASISNNVSLLLDDEVVANESLSQQTQATIHNFFTPSTNTIKLYKRLEEVNGKMEASFEVAQSVWNKGDYMARCVWKWREHYIEIGKLLASQQGKHVKNKGLYNNKEFPKSCQEWLQQQTPEFHSPGALKSYLEGSLFPKMPD</sequence>
<evidence type="ECO:0000313" key="1">
    <source>
        <dbReference type="EMBL" id="CAG8649307.1"/>
    </source>
</evidence>
<name>A0ACA9NGS6_9GLOM</name>
<comment type="caution">
    <text evidence="1">The sequence shown here is derived from an EMBL/GenBank/DDBJ whole genome shotgun (WGS) entry which is preliminary data.</text>
</comment>
<gene>
    <name evidence="1" type="ORF">SPELUC_LOCUS8852</name>
</gene>
<proteinExistence type="predicted"/>
<feature type="non-terminal residue" evidence="1">
    <location>
        <position position="1"/>
    </location>
</feature>
<accession>A0ACA9NGS6</accession>